<accession>A0A1J1HEA2</accession>
<evidence type="ECO:0000313" key="2">
    <source>
        <dbReference type="Proteomes" id="UP000183832"/>
    </source>
</evidence>
<dbReference type="OrthoDB" id="10264544at2759"/>
<reference evidence="1 2" key="1">
    <citation type="submission" date="2015-04" db="EMBL/GenBank/DDBJ databases">
        <authorList>
            <person name="Syromyatnikov M.Y."/>
            <person name="Popov V.N."/>
        </authorList>
    </citation>
    <scope>NUCLEOTIDE SEQUENCE [LARGE SCALE GENOMIC DNA]</scope>
</reference>
<keyword evidence="2" id="KW-1185">Reference proteome</keyword>
<dbReference type="EMBL" id="CVRI01000001">
    <property type="protein sequence ID" value="CRK86287.1"/>
    <property type="molecule type" value="Genomic_DNA"/>
</dbReference>
<sequence>MPSKARTKTTDTYVRVQHEINVIFFSPHKNIKRNAISIHHHSSCDLSYYSLMNVRHDVWCLVSLKL</sequence>
<evidence type="ECO:0000313" key="1">
    <source>
        <dbReference type="EMBL" id="CRK86287.1"/>
    </source>
</evidence>
<proteinExistence type="predicted"/>
<organism evidence="1 2">
    <name type="scientific">Clunio marinus</name>
    <dbReference type="NCBI Taxonomy" id="568069"/>
    <lineage>
        <taxon>Eukaryota</taxon>
        <taxon>Metazoa</taxon>
        <taxon>Ecdysozoa</taxon>
        <taxon>Arthropoda</taxon>
        <taxon>Hexapoda</taxon>
        <taxon>Insecta</taxon>
        <taxon>Pterygota</taxon>
        <taxon>Neoptera</taxon>
        <taxon>Endopterygota</taxon>
        <taxon>Diptera</taxon>
        <taxon>Nematocera</taxon>
        <taxon>Chironomoidea</taxon>
        <taxon>Chironomidae</taxon>
        <taxon>Clunio</taxon>
    </lineage>
</organism>
<name>A0A1J1HEA2_9DIPT</name>
<dbReference type="AlphaFoldDB" id="A0A1J1HEA2"/>
<gene>
    <name evidence="1" type="ORF">CLUMA_CG000313</name>
</gene>
<dbReference type="Proteomes" id="UP000183832">
    <property type="component" value="Unassembled WGS sequence"/>
</dbReference>
<protein>
    <submittedName>
        <fullName evidence="1">CLUMA_CG000313, isoform A</fullName>
    </submittedName>
</protein>